<feature type="region of interest" description="Disordered" evidence="1">
    <location>
        <begin position="76"/>
        <end position="98"/>
    </location>
</feature>
<reference evidence="2" key="1">
    <citation type="submission" date="2020-08" db="EMBL/GenBank/DDBJ databases">
        <title>Plant Genome Project.</title>
        <authorList>
            <person name="Zhang R.-G."/>
        </authorList>
    </citation>
    <scope>NUCLEOTIDE SEQUENCE</scope>
    <source>
        <strain evidence="2">WSP0</strain>
        <tissue evidence="2">Leaf</tissue>
    </source>
</reference>
<keyword evidence="3" id="KW-1185">Reference proteome</keyword>
<dbReference type="EMBL" id="JACTNZ010000012">
    <property type="protein sequence ID" value="KAG5521208.1"/>
    <property type="molecule type" value="Genomic_DNA"/>
</dbReference>
<evidence type="ECO:0000313" key="2">
    <source>
        <dbReference type="EMBL" id="KAG5521208.1"/>
    </source>
</evidence>
<name>A0AAV6HY40_9ERIC</name>
<accession>A0AAV6HY40</accession>
<evidence type="ECO:0000256" key="1">
    <source>
        <dbReference type="SAM" id="MobiDB-lite"/>
    </source>
</evidence>
<proteinExistence type="predicted"/>
<comment type="caution">
    <text evidence="2">The sequence shown here is derived from an EMBL/GenBank/DDBJ whole genome shotgun (WGS) entry which is preliminary data.</text>
</comment>
<protein>
    <submittedName>
        <fullName evidence="2">Uncharacterized protein</fullName>
    </submittedName>
</protein>
<sequence>MERGGVVAVATTKISGSIPVDASVATPIPLPPPHFGILEMPLLLPHLMLIESLSLPLLREMDCPCRNTRLTNRTNRGTEVRGRDSATPTFDPITSADPVDPKALVDQLPEIFGNSVAPVGSVDQQNCQRFLNVDDQLELLGQLDALTFVGSIGSTITSVLTGSTKVLAWHDHGHVLKERPDRDHEL</sequence>
<dbReference type="AlphaFoldDB" id="A0AAV6HY40"/>
<dbReference type="Proteomes" id="UP000823749">
    <property type="component" value="Chromosome 12"/>
</dbReference>
<organism evidence="2 3">
    <name type="scientific">Rhododendron griersonianum</name>
    <dbReference type="NCBI Taxonomy" id="479676"/>
    <lineage>
        <taxon>Eukaryota</taxon>
        <taxon>Viridiplantae</taxon>
        <taxon>Streptophyta</taxon>
        <taxon>Embryophyta</taxon>
        <taxon>Tracheophyta</taxon>
        <taxon>Spermatophyta</taxon>
        <taxon>Magnoliopsida</taxon>
        <taxon>eudicotyledons</taxon>
        <taxon>Gunneridae</taxon>
        <taxon>Pentapetalae</taxon>
        <taxon>asterids</taxon>
        <taxon>Ericales</taxon>
        <taxon>Ericaceae</taxon>
        <taxon>Ericoideae</taxon>
        <taxon>Rhodoreae</taxon>
        <taxon>Rhododendron</taxon>
    </lineage>
</organism>
<evidence type="ECO:0000313" key="3">
    <source>
        <dbReference type="Proteomes" id="UP000823749"/>
    </source>
</evidence>
<gene>
    <name evidence="2" type="ORF">RHGRI_033683</name>
</gene>